<dbReference type="PANTHER" id="PTHR33115">
    <property type="entry name" value="ARM REPEAT SUPERFAMILY PROTEIN"/>
    <property type="match status" value="1"/>
</dbReference>
<dbReference type="EMBL" id="JAGKQH010000014">
    <property type="protein sequence ID" value="KAG6582267.1"/>
    <property type="molecule type" value="Genomic_DNA"/>
</dbReference>
<dbReference type="AlphaFoldDB" id="A0AAV6MJV0"/>
<accession>A0AAV6MJV0</accession>
<keyword evidence="1" id="KW-1133">Transmembrane helix</keyword>
<evidence type="ECO:0000256" key="1">
    <source>
        <dbReference type="SAM" id="Phobius"/>
    </source>
</evidence>
<dbReference type="PANTHER" id="PTHR33115:SF50">
    <property type="entry name" value="ARM REPEAT SUPERFAMILY PROTEIN"/>
    <property type="match status" value="1"/>
</dbReference>
<sequence length="851" mass="95036">MDGGKSLAGDRNDVRLQISETGSGNTMFEPRANITMRESSNVDFASPMKPAVRAPEKKLTLFALRLAVLEKAATGLGTLGFIWATVVLLGGFAITLDKTDFWFITIILLIEGTRIFSRSHELEWQHQATWSIADAGLNSFRALRASSHFLVEKIKATFKSVIALGKQSRGRDIRGISNASNRGMSEQSKIPTRQWSTSDVPLLPYAQWVFLSKNISKLLYWLQLISATACVVLSLMKLIKHNYGNIAKGDTDKRNRRAALSIFYGLALAEALLFLIEKAYWEWKVIFRKVLEKVNKECELGPSGMISTKRFFYDAYSRCVNGSIFDGLKMDMVSFAMELLDSSFPDEQLIGVRILRRFSMNQRFSDDTLEKIGVNLAVIERLVEMLNWKDPQEEEIRLSAAEILSKLAGKKQNSLRVAGIPGAMESISSLLHNSRSSHVSADEISEKKIIHDRANYAFWTFNHLGLVILKKLARDHDNCGKIGNTRGLLPKIIDFTHADERLLKDEHVAPSQIQTVKRSLQVVKMLASTTGTTGKFLRNEIAEIVFTISNIRDVLRYGDKHPSLQQLGIEILTSLALDEDTTERIGGTGGILKELFRIFFNKEIAETHNHARIAAGEALAMLALDSQSNCSRILKLEVLENLVSTLEIPLLRVNAARILRNLCIYSGAEGFNKLRGVAAAASTVVRAIKSEEQKLQEVMIGLSAQILKFTTSYEAAITFERAGTTQAELAATLVQILKRHKNPPTKTPQIRRFVIEMAIWMMREKTENIHFFEELGMAKELEAVLETTSELESFNIFSGTVGLSRHHITMHSLAETALGLLGRCHKESLSLLCIPPLSVKLSSGRSPAVFR</sequence>
<feature type="transmembrane region" description="Helical" evidence="1">
    <location>
        <begin position="258"/>
        <end position="276"/>
    </location>
</feature>
<keyword evidence="3" id="KW-1185">Reference proteome</keyword>
<gene>
    <name evidence="2" type="ORF">SDJN03_22269</name>
</gene>
<keyword evidence="1" id="KW-0472">Membrane</keyword>
<feature type="transmembrane region" description="Helical" evidence="1">
    <location>
        <begin position="218"/>
        <end position="238"/>
    </location>
</feature>
<proteinExistence type="predicted"/>
<name>A0AAV6MJV0_9ROSI</name>
<evidence type="ECO:0000313" key="2">
    <source>
        <dbReference type="EMBL" id="KAG6582267.1"/>
    </source>
</evidence>
<reference evidence="2 3" key="1">
    <citation type="journal article" date="2021" name="Hortic Res">
        <title>The domestication of Cucurbita argyrosperma as revealed by the genome of its wild relative.</title>
        <authorList>
            <person name="Barrera-Redondo J."/>
            <person name="Sanchez-de la Vega G."/>
            <person name="Aguirre-Liguori J.A."/>
            <person name="Castellanos-Morales G."/>
            <person name="Gutierrez-Guerrero Y.T."/>
            <person name="Aguirre-Dugua X."/>
            <person name="Aguirre-Planter E."/>
            <person name="Tenaillon M.I."/>
            <person name="Lira-Saade R."/>
            <person name="Eguiarte L.E."/>
        </authorList>
    </citation>
    <scope>NUCLEOTIDE SEQUENCE [LARGE SCALE GENOMIC DNA]</scope>
    <source>
        <strain evidence="2">JBR-2021</strain>
    </source>
</reference>
<dbReference type="Proteomes" id="UP000685013">
    <property type="component" value="Chromosome 14"/>
</dbReference>
<evidence type="ECO:0008006" key="4">
    <source>
        <dbReference type="Google" id="ProtNLM"/>
    </source>
</evidence>
<keyword evidence="1" id="KW-0812">Transmembrane</keyword>
<feature type="transmembrane region" description="Helical" evidence="1">
    <location>
        <begin position="72"/>
        <end position="95"/>
    </location>
</feature>
<feature type="non-terminal residue" evidence="2">
    <location>
        <position position="1"/>
    </location>
</feature>
<comment type="caution">
    <text evidence="2">The sequence shown here is derived from an EMBL/GenBank/DDBJ whole genome shotgun (WGS) entry which is preliminary data.</text>
</comment>
<organism evidence="2 3">
    <name type="scientific">Cucurbita argyrosperma subsp. sororia</name>
    <dbReference type="NCBI Taxonomy" id="37648"/>
    <lineage>
        <taxon>Eukaryota</taxon>
        <taxon>Viridiplantae</taxon>
        <taxon>Streptophyta</taxon>
        <taxon>Embryophyta</taxon>
        <taxon>Tracheophyta</taxon>
        <taxon>Spermatophyta</taxon>
        <taxon>Magnoliopsida</taxon>
        <taxon>eudicotyledons</taxon>
        <taxon>Gunneridae</taxon>
        <taxon>Pentapetalae</taxon>
        <taxon>rosids</taxon>
        <taxon>fabids</taxon>
        <taxon>Cucurbitales</taxon>
        <taxon>Cucurbitaceae</taxon>
        <taxon>Cucurbiteae</taxon>
        <taxon>Cucurbita</taxon>
    </lineage>
</organism>
<protein>
    <recommendedName>
        <fullName evidence="4">ARM repeat superfamily protein</fullName>
    </recommendedName>
</protein>
<evidence type="ECO:0000313" key="3">
    <source>
        <dbReference type="Proteomes" id="UP000685013"/>
    </source>
</evidence>